<organism evidence="4 5">
    <name type="scientific">Recurvomyces mirabilis</name>
    <dbReference type="NCBI Taxonomy" id="574656"/>
    <lineage>
        <taxon>Eukaryota</taxon>
        <taxon>Fungi</taxon>
        <taxon>Dikarya</taxon>
        <taxon>Ascomycota</taxon>
        <taxon>Pezizomycotina</taxon>
        <taxon>Dothideomycetes</taxon>
        <taxon>Dothideomycetidae</taxon>
        <taxon>Mycosphaerellales</taxon>
        <taxon>Teratosphaeriaceae</taxon>
        <taxon>Recurvomyces</taxon>
    </lineage>
</organism>
<evidence type="ECO:0000313" key="4">
    <source>
        <dbReference type="EMBL" id="KAK3675893.1"/>
    </source>
</evidence>
<dbReference type="SUPFAM" id="SSF48403">
    <property type="entry name" value="Ankyrin repeat"/>
    <property type="match status" value="1"/>
</dbReference>
<dbReference type="GO" id="GO:0010468">
    <property type="term" value="P:regulation of gene expression"/>
    <property type="evidence" value="ECO:0007669"/>
    <property type="project" value="TreeGrafter"/>
</dbReference>
<dbReference type="PROSITE" id="PS50088">
    <property type="entry name" value="ANK_REPEAT"/>
    <property type="match status" value="1"/>
</dbReference>
<dbReference type="Pfam" id="PF12796">
    <property type="entry name" value="Ank_2"/>
    <property type="match status" value="1"/>
</dbReference>
<evidence type="ECO:0000313" key="5">
    <source>
        <dbReference type="Proteomes" id="UP001274830"/>
    </source>
</evidence>
<evidence type="ECO:0000256" key="1">
    <source>
        <dbReference type="ARBA" id="ARBA00022737"/>
    </source>
</evidence>
<dbReference type="InterPro" id="IPR036770">
    <property type="entry name" value="Ankyrin_rpt-contain_sf"/>
</dbReference>
<dbReference type="SMART" id="SM00248">
    <property type="entry name" value="ANK"/>
    <property type="match status" value="2"/>
</dbReference>
<comment type="caution">
    <text evidence="4">The sequence shown here is derived from an EMBL/GenBank/DDBJ whole genome shotgun (WGS) entry which is preliminary data.</text>
</comment>
<keyword evidence="1" id="KW-0677">Repeat</keyword>
<keyword evidence="5" id="KW-1185">Reference proteome</keyword>
<dbReference type="Proteomes" id="UP001274830">
    <property type="component" value="Unassembled WGS sequence"/>
</dbReference>
<dbReference type="EMBL" id="JAUTXT010000012">
    <property type="protein sequence ID" value="KAK3675893.1"/>
    <property type="molecule type" value="Genomic_DNA"/>
</dbReference>
<dbReference type="Gene3D" id="1.25.40.20">
    <property type="entry name" value="Ankyrin repeat-containing domain"/>
    <property type="match status" value="1"/>
</dbReference>
<dbReference type="PANTHER" id="PTHR24124:SF14">
    <property type="entry name" value="CHROMOSOME UNDETERMINED SCAFFOLD_25, WHOLE GENOME SHOTGUN SEQUENCE"/>
    <property type="match status" value="1"/>
</dbReference>
<name>A0AAE0WQ27_9PEZI</name>
<proteinExistence type="predicted"/>
<dbReference type="PANTHER" id="PTHR24124">
    <property type="entry name" value="ANKYRIN REPEAT FAMILY A"/>
    <property type="match status" value="1"/>
</dbReference>
<keyword evidence="2 3" id="KW-0040">ANK repeat</keyword>
<feature type="repeat" description="ANK" evidence="3">
    <location>
        <begin position="103"/>
        <end position="135"/>
    </location>
</feature>
<sequence>MDSLYRAKTRAGAGQSQPMTEELLEDMYRSLDFRQDVYISSCVLRFLRRLQILFRDYPLDGFTSHVDVEGNNGVTLVASEEEAVPTLQWLQGRGVDINHVNYHGRTALMEAALWGRLDTARYLLEQGVDQTACDGKSMTALELAMDTRRNANERAIRSSIVYRETGKAGGDRRQLVRELQRMSENSGSSAMSSRLPDQSPSFFHRVEGGHLLLYRPSILLLKPIQSPQKAIATLDRGGRYPVINAMSGYSHPSWPNVLDNQLWTGRANDLRALLDLERSERYASHVGPQLLAYLALHHTLCLYPFESEEQWARLEAAKPRCSFTALITVNKPRFCRTCAEFFEQFKVHFREIGVEFTFVEEAVNV</sequence>
<dbReference type="InterPro" id="IPR002110">
    <property type="entry name" value="Ankyrin_rpt"/>
</dbReference>
<evidence type="ECO:0000256" key="2">
    <source>
        <dbReference type="ARBA" id="ARBA00023043"/>
    </source>
</evidence>
<dbReference type="GO" id="GO:0005634">
    <property type="term" value="C:nucleus"/>
    <property type="evidence" value="ECO:0007669"/>
    <property type="project" value="TreeGrafter"/>
</dbReference>
<dbReference type="AlphaFoldDB" id="A0AAE0WQ27"/>
<reference evidence="4" key="1">
    <citation type="submission" date="2023-07" db="EMBL/GenBank/DDBJ databases">
        <title>Black Yeasts Isolated from many extreme environments.</title>
        <authorList>
            <person name="Coleine C."/>
            <person name="Stajich J.E."/>
            <person name="Selbmann L."/>
        </authorList>
    </citation>
    <scope>NUCLEOTIDE SEQUENCE</scope>
    <source>
        <strain evidence="4">CCFEE 5485</strain>
    </source>
</reference>
<dbReference type="PROSITE" id="PS50297">
    <property type="entry name" value="ANK_REP_REGION"/>
    <property type="match status" value="1"/>
</dbReference>
<evidence type="ECO:0008006" key="6">
    <source>
        <dbReference type="Google" id="ProtNLM"/>
    </source>
</evidence>
<protein>
    <recommendedName>
        <fullName evidence="6">Ankyrin repeat protein</fullName>
    </recommendedName>
</protein>
<accession>A0AAE0WQ27</accession>
<gene>
    <name evidence="4" type="ORF">LTR78_004085</name>
</gene>
<evidence type="ECO:0000256" key="3">
    <source>
        <dbReference type="PROSITE-ProRule" id="PRU00023"/>
    </source>
</evidence>